<reference evidence="2 3" key="1">
    <citation type="journal article" date="2022" name="Int. J. Syst. Evol. Microbiol.">
        <title>Apilactobacillus apisilvae sp. nov., Nicolia spurrieriana gen. nov. sp. nov., Bombilactobacillus folatiphilus sp. nov. and Bombilactobacillus thymidiniphilus sp. nov., four new lactic acid bacterial isolates from stingless bees Tetragonula carbonaria and Austroplebeia australis.</title>
        <authorList>
            <person name="Oliphant S.A."/>
            <person name="Watson-Haigh N.S."/>
            <person name="Sumby K.M."/>
            <person name="Gardner J."/>
            <person name="Groom S."/>
            <person name="Jiranek V."/>
        </authorList>
    </citation>
    <scope>NUCLEOTIDE SEQUENCE [LARGE SCALE GENOMIC DNA]</scope>
    <source>
        <strain evidence="2 3">SG4_A1</strain>
    </source>
</reference>
<feature type="region of interest" description="Disordered" evidence="1">
    <location>
        <begin position="172"/>
        <end position="191"/>
    </location>
</feature>
<dbReference type="PROSITE" id="PS51257">
    <property type="entry name" value="PROKAR_LIPOPROTEIN"/>
    <property type="match status" value="1"/>
</dbReference>
<sequence length="306" mass="33651">MNTKLGIVAIGFLSLGLLIGCSNTNSKPVKSYKAKITSSSVVDNNWNLKGTTNAPDNSKILVLSNYNDATSTTNDANSTANVGESIKGASWAKVKHHKFEVQVDTLDSTEDQTLGSKAKVLVIAVSNYNKSWENDDFSTKMVKWAKNNNKPVTLTVNAKQAKYYASLGDYNSNNTDTQKNQNTINSNSEYPDITNSFDVNNMSQYSSEDLLGQAVTLTNFYVKDIGADKMKQYHLLLTPTQNSDQYFLAVTDKLSQRVKLGDIVSIQGPLNGKSKVNDSQINSGISENYFNKPITLIEVDKIQLTN</sequence>
<organism evidence="2 3">
    <name type="scientific">Bombilactobacillus thymidiniphilus</name>
    <dbReference type="NCBI Taxonomy" id="2923363"/>
    <lineage>
        <taxon>Bacteria</taxon>
        <taxon>Bacillati</taxon>
        <taxon>Bacillota</taxon>
        <taxon>Bacilli</taxon>
        <taxon>Lactobacillales</taxon>
        <taxon>Lactobacillaceae</taxon>
        <taxon>Bombilactobacillus</taxon>
    </lineage>
</organism>
<evidence type="ECO:0000256" key="1">
    <source>
        <dbReference type="SAM" id="MobiDB-lite"/>
    </source>
</evidence>
<accession>A0ABY4PD30</accession>
<dbReference type="Proteomes" id="UP000831947">
    <property type="component" value="Chromosome"/>
</dbReference>
<name>A0ABY4PD30_9LACO</name>
<protein>
    <recommendedName>
        <fullName evidence="4">DUF5067 domain-containing protein</fullName>
    </recommendedName>
</protein>
<evidence type="ECO:0000313" key="3">
    <source>
        <dbReference type="Proteomes" id="UP000831947"/>
    </source>
</evidence>
<proteinExistence type="predicted"/>
<keyword evidence="3" id="KW-1185">Reference proteome</keyword>
<evidence type="ECO:0000313" key="2">
    <source>
        <dbReference type="EMBL" id="UQS83515.1"/>
    </source>
</evidence>
<evidence type="ECO:0008006" key="4">
    <source>
        <dbReference type="Google" id="ProtNLM"/>
    </source>
</evidence>
<dbReference type="RefSeq" id="WP_249512741.1">
    <property type="nucleotide sequence ID" value="NZ_CP093365.1"/>
</dbReference>
<gene>
    <name evidence="2" type="ORF">MOO47_07015</name>
</gene>
<dbReference type="EMBL" id="CP093365">
    <property type="protein sequence ID" value="UQS83515.1"/>
    <property type="molecule type" value="Genomic_DNA"/>
</dbReference>